<keyword evidence="4" id="KW-1185">Reference proteome</keyword>
<dbReference type="InterPro" id="IPR013974">
    <property type="entry name" value="SAF"/>
</dbReference>
<name>A0A292YS08_9BACL</name>
<evidence type="ECO:0000256" key="1">
    <source>
        <dbReference type="SAM" id="SignalP"/>
    </source>
</evidence>
<dbReference type="Pfam" id="PF08666">
    <property type="entry name" value="SAF"/>
    <property type="match status" value="1"/>
</dbReference>
<feature type="signal peptide" evidence="1">
    <location>
        <begin position="1"/>
        <end position="25"/>
    </location>
</feature>
<feature type="domain" description="SAF" evidence="2">
    <location>
        <begin position="34"/>
        <end position="89"/>
    </location>
</feature>
<accession>A0A292YS08</accession>
<dbReference type="EMBL" id="BDUF01000086">
    <property type="protein sequence ID" value="GAX91250.1"/>
    <property type="molecule type" value="Genomic_DNA"/>
</dbReference>
<keyword evidence="1" id="KW-0732">Signal</keyword>
<comment type="caution">
    <text evidence="3">The sequence shown here is derived from an EMBL/GenBank/DDBJ whole genome shotgun (WGS) entry which is preliminary data.</text>
</comment>
<dbReference type="RefSeq" id="WP_096182974.1">
    <property type="nucleotide sequence ID" value="NZ_BDUF01000086.1"/>
</dbReference>
<reference evidence="4" key="1">
    <citation type="submission" date="2017-07" db="EMBL/GenBank/DDBJ databases">
        <title>Draft genome sequence of Effusibacillus lacus strain skLN1.</title>
        <authorList>
            <person name="Watanabe M."/>
            <person name="Kojima H."/>
            <person name="Fukui M."/>
        </authorList>
    </citation>
    <scope>NUCLEOTIDE SEQUENCE [LARGE SCALE GENOMIC DNA]</scope>
    <source>
        <strain evidence="4">skLN1</strain>
    </source>
</reference>
<evidence type="ECO:0000313" key="4">
    <source>
        <dbReference type="Proteomes" id="UP000217785"/>
    </source>
</evidence>
<feature type="chain" id="PRO_5013127167" description="SAF domain-containing protein" evidence="1">
    <location>
        <begin position="26"/>
        <end position="205"/>
    </location>
</feature>
<sequence>MLKQLWKTALLALLAGGVMIGFASANPNGAFILKAKTVISKGQVLTEEMFETVEVNREEAWMIKAGTDIKGLIAKHEIAPNEYLSKQDLTSKKVITFEPADREFTVQTDLSRCVGGDLKEGDLADILFFDKSTFQAHPLFTAVILEVMNRTGHNIRDKEARDTVPATVKIKVTTEQAAELLEFEQKGLVAFAKVPEDVASKVMDQ</sequence>
<gene>
    <name evidence="3" type="ORF">EFBL_2916</name>
</gene>
<protein>
    <recommendedName>
        <fullName evidence="2">SAF domain-containing protein</fullName>
    </recommendedName>
</protein>
<evidence type="ECO:0000313" key="3">
    <source>
        <dbReference type="EMBL" id="GAX91250.1"/>
    </source>
</evidence>
<organism evidence="3 4">
    <name type="scientific">Effusibacillus lacus</name>
    <dbReference type="NCBI Taxonomy" id="1348429"/>
    <lineage>
        <taxon>Bacteria</taxon>
        <taxon>Bacillati</taxon>
        <taxon>Bacillota</taxon>
        <taxon>Bacilli</taxon>
        <taxon>Bacillales</taxon>
        <taxon>Alicyclobacillaceae</taxon>
        <taxon>Effusibacillus</taxon>
    </lineage>
</organism>
<dbReference type="Proteomes" id="UP000217785">
    <property type="component" value="Unassembled WGS sequence"/>
</dbReference>
<proteinExistence type="predicted"/>
<evidence type="ECO:0000259" key="2">
    <source>
        <dbReference type="Pfam" id="PF08666"/>
    </source>
</evidence>
<dbReference type="CDD" id="cd11614">
    <property type="entry name" value="SAF_CpaB_FlgA_like"/>
    <property type="match status" value="1"/>
</dbReference>
<dbReference type="AlphaFoldDB" id="A0A292YS08"/>